<comment type="caution">
    <text evidence="1">The sequence shown here is derived from an EMBL/GenBank/DDBJ whole genome shotgun (WGS) entry which is preliminary data.</text>
</comment>
<dbReference type="Proteomes" id="UP000287651">
    <property type="component" value="Unassembled WGS sequence"/>
</dbReference>
<dbReference type="InterPro" id="IPR045862">
    <property type="entry name" value="Trf4-like"/>
</dbReference>
<dbReference type="GO" id="GO:0031499">
    <property type="term" value="C:TRAMP complex"/>
    <property type="evidence" value="ECO:0007669"/>
    <property type="project" value="TreeGrafter"/>
</dbReference>
<evidence type="ECO:0000313" key="1">
    <source>
        <dbReference type="EMBL" id="RRT78432.1"/>
    </source>
</evidence>
<dbReference type="Gene3D" id="1.10.1410.10">
    <property type="match status" value="1"/>
</dbReference>
<dbReference type="PANTHER" id="PTHR23092">
    <property type="entry name" value="POLY(A) RNA POLYMERASE"/>
    <property type="match status" value="1"/>
</dbReference>
<dbReference type="GO" id="GO:0003729">
    <property type="term" value="F:mRNA binding"/>
    <property type="evidence" value="ECO:0007669"/>
    <property type="project" value="TreeGrafter"/>
</dbReference>
<accession>A0A427AQB6</accession>
<evidence type="ECO:0000313" key="2">
    <source>
        <dbReference type="Proteomes" id="UP000287651"/>
    </source>
</evidence>
<dbReference type="SUPFAM" id="SSF81631">
    <property type="entry name" value="PAP/OAS1 substrate-binding domain"/>
    <property type="match status" value="1"/>
</dbReference>
<feature type="non-terminal residue" evidence="1">
    <location>
        <position position="73"/>
    </location>
</feature>
<evidence type="ECO:0008006" key="3">
    <source>
        <dbReference type="Google" id="ProtNLM"/>
    </source>
</evidence>
<dbReference type="GO" id="GO:0043634">
    <property type="term" value="P:polyadenylation-dependent ncRNA catabolic process"/>
    <property type="evidence" value="ECO:0007669"/>
    <property type="project" value="TreeGrafter"/>
</dbReference>
<protein>
    <recommendedName>
        <fullName evidence="3">PAP-associated domain-containing protein</fullName>
    </recommendedName>
</protein>
<dbReference type="GO" id="GO:0031123">
    <property type="term" value="P:RNA 3'-end processing"/>
    <property type="evidence" value="ECO:0007669"/>
    <property type="project" value="TreeGrafter"/>
</dbReference>
<dbReference type="AlphaFoldDB" id="A0A427AQB6"/>
<gene>
    <name evidence="1" type="ORF">B296_00023410</name>
</gene>
<dbReference type="PANTHER" id="PTHR23092:SF48">
    <property type="entry name" value="NUCLEOTIDYLTRANSFERASE FAMILY PROTEIN"/>
    <property type="match status" value="1"/>
</dbReference>
<reference evidence="1 2" key="1">
    <citation type="journal article" date="2014" name="Agronomy (Basel)">
        <title>A Draft Genome Sequence for Ensete ventricosum, the Drought-Tolerant Tree Against Hunger.</title>
        <authorList>
            <person name="Harrison J."/>
            <person name="Moore K.A."/>
            <person name="Paszkiewicz K."/>
            <person name="Jones T."/>
            <person name="Grant M."/>
            <person name="Ambacheew D."/>
            <person name="Muzemil S."/>
            <person name="Studholme D.J."/>
        </authorList>
    </citation>
    <scope>NUCLEOTIDE SEQUENCE [LARGE SCALE GENOMIC DNA]</scope>
</reference>
<dbReference type="GO" id="GO:0005730">
    <property type="term" value="C:nucleolus"/>
    <property type="evidence" value="ECO:0007669"/>
    <property type="project" value="TreeGrafter"/>
</dbReference>
<organism evidence="1 2">
    <name type="scientific">Ensete ventricosum</name>
    <name type="common">Abyssinian banana</name>
    <name type="synonym">Musa ensete</name>
    <dbReference type="NCBI Taxonomy" id="4639"/>
    <lineage>
        <taxon>Eukaryota</taxon>
        <taxon>Viridiplantae</taxon>
        <taxon>Streptophyta</taxon>
        <taxon>Embryophyta</taxon>
        <taxon>Tracheophyta</taxon>
        <taxon>Spermatophyta</taxon>
        <taxon>Magnoliopsida</taxon>
        <taxon>Liliopsida</taxon>
        <taxon>Zingiberales</taxon>
        <taxon>Musaceae</taxon>
        <taxon>Ensete</taxon>
    </lineage>
</organism>
<name>A0A427AQB6_ENSVE</name>
<sequence length="73" mass="8022">MGGTYWSDSPLRRSLSKTPSARSNILCVRELTQQFPASVPLALVLKKFLADRSLDHAYSGGLSSYCLVTYIAI</sequence>
<proteinExistence type="predicted"/>
<dbReference type="GO" id="GO:1990817">
    <property type="term" value="F:poly(A) RNA polymerase activity"/>
    <property type="evidence" value="ECO:0007669"/>
    <property type="project" value="InterPro"/>
</dbReference>
<dbReference type="EMBL" id="AMZH03001679">
    <property type="protein sequence ID" value="RRT78432.1"/>
    <property type="molecule type" value="Genomic_DNA"/>
</dbReference>